<comment type="caution">
    <text evidence="2">The sequence shown here is derived from an EMBL/GenBank/DDBJ whole genome shotgun (WGS) entry which is preliminary data.</text>
</comment>
<dbReference type="EMBL" id="JAEUXJ010000011">
    <property type="protein sequence ID" value="MBL6458007.1"/>
    <property type="molecule type" value="Genomic_DNA"/>
</dbReference>
<feature type="transmembrane region" description="Helical" evidence="1">
    <location>
        <begin position="121"/>
        <end position="139"/>
    </location>
</feature>
<dbReference type="PANTHER" id="PTHR30199">
    <property type="entry name" value="MFS FAMILY TRANSPORTER, PREDICTED SUBSTRATE BENZOATE"/>
    <property type="match status" value="1"/>
</dbReference>
<dbReference type="Pfam" id="PF03594">
    <property type="entry name" value="BenE"/>
    <property type="match status" value="1"/>
</dbReference>
<name>A0ABS1V8Q2_9PROT</name>
<dbReference type="Proteomes" id="UP000606490">
    <property type="component" value="Unassembled WGS sequence"/>
</dbReference>
<feature type="transmembrane region" description="Helical" evidence="1">
    <location>
        <begin position="204"/>
        <end position="223"/>
    </location>
</feature>
<feature type="transmembrane region" description="Helical" evidence="1">
    <location>
        <begin position="170"/>
        <end position="192"/>
    </location>
</feature>
<feature type="transmembrane region" description="Helical" evidence="1">
    <location>
        <begin position="244"/>
        <end position="266"/>
    </location>
</feature>
<feature type="transmembrane region" description="Helical" evidence="1">
    <location>
        <begin position="40"/>
        <end position="61"/>
    </location>
</feature>
<keyword evidence="1" id="KW-0812">Transmembrane</keyword>
<evidence type="ECO:0000313" key="2">
    <source>
        <dbReference type="EMBL" id="MBL6458007.1"/>
    </source>
</evidence>
<dbReference type="PANTHER" id="PTHR30199:SF0">
    <property type="entry name" value="INNER MEMBRANE PROTEIN YDCO"/>
    <property type="match status" value="1"/>
</dbReference>
<keyword evidence="3" id="KW-1185">Reference proteome</keyword>
<gene>
    <name evidence="2" type="ORF">JMJ55_21975</name>
</gene>
<keyword evidence="1" id="KW-1133">Transmembrane helix</keyword>
<reference evidence="2 3" key="1">
    <citation type="submission" date="2021-01" db="EMBL/GenBank/DDBJ databases">
        <title>Belnapia mucosa sp. nov. and Belnapia arida sp. nov., isolated from the Tabernas Desert (Almeria, Spain).</title>
        <authorList>
            <person name="Molina-Menor E."/>
            <person name="Vidal-Verdu A."/>
            <person name="Calonge A."/>
            <person name="Satari L."/>
            <person name="Pereto Magraner J."/>
            <person name="Porcar Miralles M."/>
        </authorList>
    </citation>
    <scope>NUCLEOTIDE SEQUENCE [LARGE SCALE GENOMIC DNA]</scope>
    <source>
        <strain evidence="2 3">T6</strain>
    </source>
</reference>
<feature type="transmembrane region" description="Helical" evidence="1">
    <location>
        <begin position="145"/>
        <end position="163"/>
    </location>
</feature>
<protein>
    <submittedName>
        <fullName evidence="2">Benzoate/H(+) symporter BenE family transporter</fullName>
    </submittedName>
</protein>
<feature type="transmembrane region" description="Helical" evidence="1">
    <location>
        <begin position="90"/>
        <end position="109"/>
    </location>
</feature>
<keyword evidence="1" id="KW-0472">Membrane</keyword>
<dbReference type="InterPro" id="IPR004711">
    <property type="entry name" value="Benzoate_Transporter"/>
</dbReference>
<feature type="transmembrane region" description="Helical" evidence="1">
    <location>
        <begin position="346"/>
        <end position="379"/>
    </location>
</feature>
<sequence>MMPSLPALAAGLLAGFVGFASSFAVVLQGLRAMGASPAQAASGLMALSIAMGLAGITLSLWRRMPISVAWSTPGAALLAASAMPEGGFPVAVGAFLVTGALLVLAGLWRPLGRLVAAIPPPLANAMLAGVLLGLCLAPVRAVAEAPAMGLAIILAWAVVGRVNRLLAVPAAVLVAGGLIAATIALPPGLWAAAGPVPDWVAPRFTLASAIGIALPLFIVTMASQNIPGMAVLNANGYRPQPGPLFAVTGLFTLAGAPLGGHAVNLAAITAALCANPEAEPDPARRWWAAVVAGAVYVGFGLLAGAAVAFVGAAPPVLIQAVAGLALLGAFGSAIAGAVAVPEQREAAVITFLVTASGLSLFGISGAFWGLLAGGAMLALHRRRG</sequence>
<feature type="transmembrane region" description="Helical" evidence="1">
    <location>
        <begin position="286"/>
        <end position="310"/>
    </location>
</feature>
<accession>A0ABS1V8Q2</accession>
<dbReference type="NCBIfam" id="TIGR00843">
    <property type="entry name" value="benE"/>
    <property type="match status" value="1"/>
</dbReference>
<evidence type="ECO:0000313" key="3">
    <source>
        <dbReference type="Proteomes" id="UP000606490"/>
    </source>
</evidence>
<organism evidence="2 3">
    <name type="scientific">Belnapia mucosa</name>
    <dbReference type="NCBI Taxonomy" id="2804532"/>
    <lineage>
        <taxon>Bacteria</taxon>
        <taxon>Pseudomonadati</taxon>
        <taxon>Pseudomonadota</taxon>
        <taxon>Alphaproteobacteria</taxon>
        <taxon>Acetobacterales</taxon>
        <taxon>Roseomonadaceae</taxon>
        <taxon>Belnapia</taxon>
    </lineage>
</organism>
<evidence type="ECO:0000256" key="1">
    <source>
        <dbReference type="SAM" id="Phobius"/>
    </source>
</evidence>
<feature type="transmembrane region" description="Helical" evidence="1">
    <location>
        <begin position="317"/>
        <end position="340"/>
    </location>
</feature>
<dbReference type="RefSeq" id="WP_202827746.1">
    <property type="nucleotide sequence ID" value="NZ_JAEUXJ010000011.1"/>
</dbReference>
<proteinExistence type="predicted"/>